<protein>
    <submittedName>
        <fullName evidence="2">CBO0543 family protein</fullName>
    </submittedName>
</protein>
<evidence type="ECO:0000313" key="3">
    <source>
        <dbReference type="Proteomes" id="UP001465426"/>
    </source>
</evidence>
<sequence>MRKRKRDENILRILCIIGIGAFFNLLRKPPLKDWLIIFLVKSYIASILDNLLVKKGYLVYPIKLIKTFDVSVLFSYLLFPVTCIYFNQVTKNSSIIGILIKCLFFSLPSALAEYWIERKTNLIRYKKNWNSTYSFLSIAGTFLFVRFVIVLVRKAANKQAEEA</sequence>
<keyword evidence="1" id="KW-0472">Membrane</keyword>
<dbReference type="NCBIfam" id="NF041644">
    <property type="entry name" value="CBO0543_fam"/>
    <property type="match status" value="1"/>
</dbReference>
<dbReference type="EMBL" id="JBBMFN010000009">
    <property type="protein sequence ID" value="MEQ2465204.1"/>
    <property type="molecule type" value="Genomic_DNA"/>
</dbReference>
<keyword evidence="1" id="KW-1133">Transmembrane helix</keyword>
<name>A0ABV1EVS2_9BACI</name>
<feature type="transmembrane region" description="Helical" evidence="1">
    <location>
        <begin position="133"/>
        <end position="152"/>
    </location>
</feature>
<dbReference type="Proteomes" id="UP001465426">
    <property type="component" value="Unassembled WGS sequence"/>
</dbReference>
<keyword evidence="1" id="KW-0812">Transmembrane</keyword>
<keyword evidence="3" id="KW-1185">Reference proteome</keyword>
<feature type="transmembrane region" description="Helical" evidence="1">
    <location>
        <begin position="64"/>
        <end position="87"/>
    </location>
</feature>
<comment type="caution">
    <text evidence="2">The sequence shown here is derived from an EMBL/GenBank/DDBJ whole genome shotgun (WGS) entry which is preliminary data.</text>
</comment>
<gene>
    <name evidence="2" type="ORF">WMO63_05900</name>
</gene>
<evidence type="ECO:0000256" key="1">
    <source>
        <dbReference type="SAM" id="Phobius"/>
    </source>
</evidence>
<dbReference type="RefSeq" id="WP_031534674.1">
    <property type="nucleotide sequence ID" value="NZ_JBBMFN010000009.1"/>
</dbReference>
<proteinExistence type="predicted"/>
<feature type="transmembrane region" description="Helical" evidence="1">
    <location>
        <begin position="33"/>
        <end position="52"/>
    </location>
</feature>
<evidence type="ECO:0000313" key="2">
    <source>
        <dbReference type="EMBL" id="MEQ2465204.1"/>
    </source>
</evidence>
<feature type="transmembrane region" description="Helical" evidence="1">
    <location>
        <begin position="93"/>
        <end position="112"/>
    </location>
</feature>
<reference evidence="2 3" key="1">
    <citation type="submission" date="2024-03" db="EMBL/GenBank/DDBJ databases">
        <title>Human intestinal bacterial collection.</title>
        <authorList>
            <person name="Pauvert C."/>
            <person name="Hitch T.C.A."/>
            <person name="Clavel T."/>
        </authorList>
    </citation>
    <scope>NUCLEOTIDE SEQUENCE [LARGE SCALE GENOMIC DNA]</scope>
    <source>
        <strain evidence="2 3">CLA-SR-H024</strain>
    </source>
</reference>
<dbReference type="InterPro" id="IPR048147">
    <property type="entry name" value="CBO0543-like"/>
</dbReference>
<organism evidence="2 3">
    <name type="scientific">Niallia hominis</name>
    <dbReference type="NCBI Taxonomy" id="3133173"/>
    <lineage>
        <taxon>Bacteria</taxon>
        <taxon>Bacillati</taxon>
        <taxon>Bacillota</taxon>
        <taxon>Bacilli</taxon>
        <taxon>Bacillales</taxon>
        <taxon>Bacillaceae</taxon>
        <taxon>Niallia</taxon>
    </lineage>
</organism>
<feature type="transmembrane region" description="Helical" evidence="1">
    <location>
        <begin position="9"/>
        <end position="27"/>
    </location>
</feature>
<accession>A0ABV1EVS2</accession>